<gene>
    <name evidence="8" type="ORF">CBF31_06115</name>
</gene>
<dbReference type="CDD" id="cd00268">
    <property type="entry name" value="DEADc"/>
    <property type="match status" value="1"/>
</dbReference>
<dbReference type="PROSITE" id="PS51192">
    <property type="entry name" value="HELICASE_ATP_BIND_1"/>
    <property type="match status" value="1"/>
</dbReference>
<dbReference type="InterPro" id="IPR011545">
    <property type="entry name" value="DEAD/DEAH_box_helicase_dom"/>
</dbReference>
<feature type="domain" description="Helicase ATP-binding" evidence="6">
    <location>
        <begin position="32"/>
        <end position="201"/>
    </location>
</feature>
<dbReference type="Pfam" id="PF00271">
    <property type="entry name" value="Helicase_C"/>
    <property type="match status" value="1"/>
</dbReference>
<accession>A0A430A861</accession>
<organism evidence="8 9">
    <name type="scientific">Vagococcus fessus</name>
    <dbReference type="NCBI Taxonomy" id="120370"/>
    <lineage>
        <taxon>Bacteria</taxon>
        <taxon>Bacillati</taxon>
        <taxon>Bacillota</taxon>
        <taxon>Bacilli</taxon>
        <taxon>Lactobacillales</taxon>
        <taxon>Enterococcaceae</taxon>
        <taxon>Vagococcus</taxon>
    </lineage>
</organism>
<dbReference type="SMART" id="SM00490">
    <property type="entry name" value="HELICc"/>
    <property type="match status" value="1"/>
</dbReference>
<evidence type="ECO:0000256" key="2">
    <source>
        <dbReference type="ARBA" id="ARBA00022801"/>
    </source>
</evidence>
<dbReference type="SMART" id="SM00487">
    <property type="entry name" value="DEXDc"/>
    <property type="match status" value="1"/>
</dbReference>
<dbReference type="SUPFAM" id="SSF52540">
    <property type="entry name" value="P-loop containing nucleoside triphosphate hydrolases"/>
    <property type="match status" value="1"/>
</dbReference>
<evidence type="ECO:0000256" key="4">
    <source>
        <dbReference type="ARBA" id="ARBA00022840"/>
    </source>
</evidence>
<evidence type="ECO:0000256" key="3">
    <source>
        <dbReference type="ARBA" id="ARBA00022806"/>
    </source>
</evidence>
<dbReference type="PANTHER" id="PTHR47963">
    <property type="entry name" value="DEAD-BOX ATP-DEPENDENT RNA HELICASE 47, MITOCHONDRIAL"/>
    <property type="match status" value="1"/>
</dbReference>
<dbReference type="CDD" id="cd18787">
    <property type="entry name" value="SF2_C_DEAD"/>
    <property type="match status" value="1"/>
</dbReference>
<dbReference type="GO" id="GO:0033592">
    <property type="term" value="F:RNA strand annealing activity"/>
    <property type="evidence" value="ECO:0007669"/>
    <property type="project" value="TreeGrafter"/>
</dbReference>
<dbReference type="InterPro" id="IPR014001">
    <property type="entry name" value="Helicase_ATP-bd"/>
</dbReference>
<proteinExistence type="predicted"/>
<keyword evidence="3" id="KW-0347">Helicase</keyword>
<dbReference type="Pfam" id="PF00270">
    <property type="entry name" value="DEAD"/>
    <property type="match status" value="1"/>
</dbReference>
<dbReference type="GO" id="GO:0005840">
    <property type="term" value="C:ribosome"/>
    <property type="evidence" value="ECO:0007669"/>
    <property type="project" value="TreeGrafter"/>
</dbReference>
<dbReference type="GO" id="GO:0016787">
    <property type="term" value="F:hydrolase activity"/>
    <property type="evidence" value="ECO:0007669"/>
    <property type="project" value="UniProtKB-KW"/>
</dbReference>
<keyword evidence="2" id="KW-0378">Hydrolase</keyword>
<feature type="compositionally biased region" description="Basic and acidic residues" evidence="5">
    <location>
        <begin position="432"/>
        <end position="446"/>
    </location>
</feature>
<dbReference type="Proteomes" id="UP000287101">
    <property type="component" value="Unassembled WGS sequence"/>
</dbReference>
<dbReference type="InterPro" id="IPR027417">
    <property type="entry name" value="P-loop_NTPase"/>
</dbReference>
<dbReference type="AlphaFoldDB" id="A0A430A861"/>
<dbReference type="Gene3D" id="3.40.50.300">
    <property type="entry name" value="P-loop containing nucleotide triphosphate hydrolases"/>
    <property type="match status" value="2"/>
</dbReference>
<feature type="compositionally biased region" description="Basic and acidic residues" evidence="5">
    <location>
        <begin position="395"/>
        <end position="407"/>
    </location>
</feature>
<evidence type="ECO:0000259" key="7">
    <source>
        <dbReference type="PROSITE" id="PS51194"/>
    </source>
</evidence>
<feature type="domain" description="Helicase C-terminal" evidence="7">
    <location>
        <begin position="227"/>
        <end position="378"/>
    </location>
</feature>
<evidence type="ECO:0000259" key="6">
    <source>
        <dbReference type="PROSITE" id="PS51192"/>
    </source>
</evidence>
<dbReference type="GO" id="GO:0005524">
    <property type="term" value="F:ATP binding"/>
    <property type="evidence" value="ECO:0007669"/>
    <property type="project" value="UniProtKB-KW"/>
</dbReference>
<dbReference type="InterPro" id="IPR001650">
    <property type="entry name" value="Helicase_C-like"/>
</dbReference>
<feature type="region of interest" description="Disordered" evidence="5">
    <location>
        <begin position="362"/>
        <end position="446"/>
    </location>
</feature>
<dbReference type="PANTHER" id="PTHR47963:SF7">
    <property type="entry name" value="ATP-DEPENDENT RNA HELICASE YFML-RELATED"/>
    <property type="match status" value="1"/>
</dbReference>
<keyword evidence="1" id="KW-0547">Nucleotide-binding</keyword>
<protein>
    <recommendedName>
        <fullName evidence="10">RNA helicase</fullName>
    </recommendedName>
</protein>
<evidence type="ECO:0000313" key="8">
    <source>
        <dbReference type="EMBL" id="RSU03286.1"/>
    </source>
</evidence>
<dbReference type="GO" id="GO:0003724">
    <property type="term" value="F:RNA helicase activity"/>
    <property type="evidence" value="ECO:0007669"/>
    <property type="project" value="TreeGrafter"/>
</dbReference>
<dbReference type="InterPro" id="IPR050547">
    <property type="entry name" value="DEAD_box_RNA_helicases"/>
</dbReference>
<comment type="caution">
    <text evidence="8">The sequence shown here is derived from an EMBL/GenBank/DDBJ whole genome shotgun (WGS) entry which is preliminary data.</text>
</comment>
<dbReference type="GO" id="GO:0009409">
    <property type="term" value="P:response to cold"/>
    <property type="evidence" value="ECO:0007669"/>
    <property type="project" value="TreeGrafter"/>
</dbReference>
<dbReference type="EMBL" id="NGJY01000002">
    <property type="protein sequence ID" value="RSU03286.1"/>
    <property type="molecule type" value="Genomic_DNA"/>
</dbReference>
<feature type="compositionally biased region" description="Basic residues" evidence="5">
    <location>
        <begin position="420"/>
        <end position="431"/>
    </location>
</feature>
<dbReference type="RefSeq" id="WP_126831496.1">
    <property type="nucleotide sequence ID" value="NZ_CBCRYB010000001.1"/>
</dbReference>
<dbReference type="PROSITE" id="PS51194">
    <property type="entry name" value="HELICASE_CTER"/>
    <property type="match status" value="1"/>
</dbReference>
<evidence type="ECO:0000256" key="1">
    <source>
        <dbReference type="ARBA" id="ARBA00022741"/>
    </source>
</evidence>
<keyword evidence="4" id="KW-0067">ATP-binding</keyword>
<dbReference type="GO" id="GO:0005829">
    <property type="term" value="C:cytosol"/>
    <property type="evidence" value="ECO:0007669"/>
    <property type="project" value="TreeGrafter"/>
</dbReference>
<name>A0A430A861_9ENTE</name>
<keyword evidence="9" id="KW-1185">Reference proteome</keyword>
<dbReference type="OrthoDB" id="9805696at2"/>
<dbReference type="InterPro" id="IPR044742">
    <property type="entry name" value="DEAD/DEAH_RhlB"/>
</dbReference>
<evidence type="ECO:0000313" key="9">
    <source>
        <dbReference type="Proteomes" id="UP000287101"/>
    </source>
</evidence>
<sequence>MTTLVEKLPEVWQAQWGKLGFTSASPIQDKGYEPLLAGENLVGVSPTGSGKTLAYLLPLLQTIEKGAGNQLLILLPSQELAVQVASVTKEWADLLGLNSQALVGGANVKRQIEKLKTKPEVLVGTPGRVIELIKGKKVKAHLLKTLVLDEVDQLIETSELNASATILKSLDRDAQLVCVSATAVAIEEKLGELNKREMTILDVTDEDQSAGTVEHGYIVTPPRKRVEVLRKLSHIKGFKAIVFFNEVQEMGFVSEKLEFLGVANATLASDQNKMERRLALSAFADNKLNLLLTTDIAARGLDFDALPYVIHYDVPYTLESYVHRSGRTGRMGHDGHILSLVDDYSIRDLKKIAKQKEWPLSEKTVHSSQIVTQEKRIVTEDETNGTDGESGTSDKPARKPKGDGEVKRYKKIKTPAEKKSAKKKTKTKTKNKKNDKNKGARKKSEK</sequence>
<reference evidence="8 9" key="1">
    <citation type="submission" date="2017-05" db="EMBL/GenBank/DDBJ databases">
        <title>Vagococcus spp. assemblies.</title>
        <authorList>
            <person name="Gulvik C.A."/>
        </authorList>
    </citation>
    <scope>NUCLEOTIDE SEQUENCE [LARGE SCALE GENOMIC DNA]</scope>
    <source>
        <strain evidence="8 9">CCUG 41755</strain>
    </source>
</reference>
<evidence type="ECO:0008006" key="10">
    <source>
        <dbReference type="Google" id="ProtNLM"/>
    </source>
</evidence>
<evidence type="ECO:0000256" key="5">
    <source>
        <dbReference type="SAM" id="MobiDB-lite"/>
    </source>
</evidence>